<dbReference type="Pfam" id="PF00012">
    <property type="entry name" value="HSP70"/>
    <property type="match status" value="1"/>
</dbReference>
<dbReference type="InterPro" id="IPR013126">
    <property type="entry name" value="Hsp_70_fam"/>
</dbReference>
<evidence type="ECO:0000256" key="2">
    <source>
        <dbReference type="ARBA" id="ARBA00022741"/>
    </source>
</evidence>
<comment type="caution">
    <text evidence="4">The sequence shown here is derived from an EMBL/GenBank/DDBJ whole genome shotgun (WGS) entry which is preliminary data.</text>
</comment>
<dbReference type="GO" id="GO:0005524">
    <property type="term" value="F:ATP binding"/>
    <property type="evidence" value="ECO:0007669"/>
    <property type="project" value="UniProtKB-KW"/>
</dbReference>
<keyword evidence="2" id="KW-0547">Nucleotide-binding</keyword>
<proteinExistence type="inferred from homology"/>
<dbReference type="GO" id="GO:0140662">
    <property type="term" value="F:ATP-dependent protein folding chaperone"/>
    <property type="evidence" value="ECO:0007669"/>
    <property type="project" value="InterPro"/>
</dbReference>
<organism evidence="4 5">
    <name type="scientific">Rotaria sordida</name>
    <dbReference type="NCBI Taxonomy" id="392033"/>
    <lineage>
        <taxon>Eukaryota</taxon>
        <taxon>Metazoa</taxon>
        <taxon>Spiralia</taxon>
        <taxon>Gnathifera</taxon>
        <taxon>Rotifera</taxon>
        <taxon>Eurotatoria</taxon>
        <taxon>Bdelloidea</taxon>
        <taxon>Philodinida</taxon>
        <taxon>Philodinidae</taxon>
        <taxon>Rotaria</taxon>
    </lineage>
</organism>
<accession>A0A814HRU9</accession>
<dbReference type="OrthoDB" id="3789372at2759"/>
<evidence type="ECO:0000313" key="5">
    <source>
        <dbReference type="Proteomes" id="UP000663882"/>
    </source>
</evidence>
<dbReference type="Gene3D" id="2.60.34.10">
    <property type="entry name" value="Substrate Binding Domain Of DNAk, Chain A, domain 1"/>
    <property type="match status" value="1"/>
</dbReference>
<evidence type="ECO:0000313" key="4">
    <source>
        <dbReference type="EMBL" id="CAF1013846.1"/>
    </source>
</evidence>
<evidence type="ECO:0000256" key="3">
    <source>
        <dbReference type="ARBA" id="ARBA00022840"/>
    </source>
</evidence>
<dbReference type="SUPFAM" id="SSF100920">
    <property type="entry name" value="Heat shock protein 70kD (HSP70), peptide-binding domain"/>
    <property type="match status" value="1"/>
</dbReference>
<dbReference type="AlphaFoldDB" id="A0A814HRU9"/>
<dbReference type="EMBL" id="CAJNOO010000699">
    <property type="protein sequence ID" value="CAF1013846.1"/>
    <property type="molecule type" value="Genomic_DNA"/>
</dbReference>
<comment type="similarity">
    <text evidence="1">Belongs to the heat shock protein 70 family.</text>
</comment>
<reference evidence="4" key="1">
    <citation type="submission" date="2021-02" db="EMBL/GenBank/DDBJ databases">
        <authorList>
            <person name="Nowell W R."/>
        </authorList>
    </citation>
    <scope>NUCLEOTIDE SEQUENCE</scope>
</reference>
<dbReference type="Proteomes" id="UP000663882">
    <property type="component" value="Unassembled WGS sequence"/>
</dbReference>
<sequence length="106" mass="12581">MIKDNHLLDNFELTSISLVLREIVQIEITLDVSNNGIFNVSAMKKINKSRNKKIQIRNDQNRLSEEEIQNMIKDTELYHEEYNLQHERIVATYLLESNIIKTFYGR</sequence>
<keyword evidence="3" id="KW-0067">ATP-binding</keyword>
<name>A0A814HRU9_9BILA</name>
<gene>
    <name evidence="4" type="ORF">RFH988_LOCUS14826</name>
</gene>
<protein>
    <submittedName>
        <fullName evidence="4">Uncharacterized protein</fullName>
    </submittedName>
</protein>
<dbReference type="PANTHER" id="PTHR19375">
    <property type="entry name" value="HEAT SHOCK PROTEIN 70KDA"/>
    <property type="match status" value="1"/>
</dbReference>
<evidence type="ECO:0000256" key="1">
    <source>
        <dbReference type="ARBA" id="ARBA00007381"/>
    </source>
</evidence>
<dbReference type="InterPro" id="IPR029047">
    <property type="entry name" value="HSP70_peptide-bd_sf"/>
</dbReference>